<feature type="chain" id="PRO_5047522860" evidence="2">
    <location>
        <begin position="24"/>
        <end position="385"/>
    </location>
</feature>
<evidence type="ECO:0000313" key="4">
    <source>
        <dbReference type="Proteomes" id="UP001590950"/>
    </source>
</evidence>
<evidence type="ECO:0000256" key="2">
    <source>
        <dbReference type="SAM" id="SignalP"/>
    </source>
</evidence>
<keyword evidence="2" id="KW-0732">Signal</keyword>
<dbReference type="EMBL" id="JBEFKJ010000015">
    <property type="protein sequence ID" value="KAL2042010.1"/>
    <property type="molecule type" value="Genomic_DNA"/>
</dbReference>
<accession>A0ABR4A961</accession>
<evidence type="ECO:0000313" key="3">
    <source>
        <dbReference type="EMBL" id="KAL2042010.1"/>
    </source>
</evidence>
<sequence length="385" mass="43327">MHLQILPTSLWVCISALLLVAHAIPVTPNAKLSSTDVEQFHLASEVLEKVQYFTNAYRDIINKTSNTTDLAFRSFYNQTVVALSNERAQELKIAVGLMTGGLLHGATTVNETIAMLQNHRSLESFRPNPEQLQMVSGLIEKVHKYQKSRSGLHVAVVRISPRLREYHGTIIFNKREFTPICDYFLCSPRSSCRRCRVRPGKHISITTSNSIPDIVIVNNKFYEPVWTSKKTNSTNGVTQRDLNDQTGTKVTHSKTIPPEGPDWARFTLGLPIHIGVSHFVNSASLCSKRFKERWLWRVSPFLRGICSLEDNDVKAPPLQSRGDHDHHGMGHPGFPQPPCRSGILIYLDTTKSLVCVPTPSGEKVEAYSYANCNETFWGCWGSRRD</sequence>
<name>A0ABR4A961_9LECA</name>
<feature type="compositionally biased region" description="Polar residues" evidence="1">
    <location>
        <begin position="232"/>
        <end position="254"/>
    </location>
</feature>
<dbReference type="Proteomes" id="UP001590950">
    <property type="component" value="Unassembled WGS sequence"/>
</dbReference>
<gene>
    <name evidence="3" type="ORF">N7G274_005198</name>
</gene>
<evidence type="ECO:0000256" key="1">
    <source>
        <dbReference type="SAM" id="MobiDB-lite"/>
    </source>
</evidence>
<proteinExistence type="predicted"/>
<feature type="region of interest" description="Disordered" evidence="1">
    <location>
        <begin position="232"/>
        <end position="256"/>
    </location>
</feature>
<protein>
    <submittedName>
        <fullName evidence="3">Uncharacterized protein</fullName>
    </submittedName>
</protein>
<feature type="signal peptide" evidence="2">
    <location>
        <begin position="1"/>
        <end position="23"/>
    </location>
</feature>
<reference evidence="3 4" key="1">
    <citation type="submission" date="2024-09" db="EMBL/GenBank/DDBJ databases">
        <title>Rethinking Asexuality: The Enigmatic Case of Functional Sexual Genes in Lepraria (Stereocaulaceae).</title>
        <authorList>
            <person name="Doellman M."/>
            <person name="Sun Y."/>
            <person name="Barcenas-Pena A."/>
            <person name="Lumbsch H.T."/>
            <person name="Grewe F."/>
        </authorList>
    </citation>
    <scope>NUCLEOTIDE SEQUENCE [LARGE SCALE GENOMIC DNA]</scope>
    <source>
        <strain evidence="3 4">Mercado 3170</strain>
    </source>
</reference>
<keyword evidence="4" id="KW-1185">Reference proteome</keyword>
<comment type="caution">
    <text evidence="3">The sequence shown here is derived from an EMBL/GenBank/DDBJ whole genome shotgun (WGS) entry which is preliminary data.</text>
</comment>
<organism evidence="3 4">
    <name type="scientific">Stereocaulon virgatum</name>
    <dbReference type="NCBI Taxonomy" id="373712"/>
    <lineage>
        <taxon>Eukaryota</taxon>
        <taxon>Fungi</taxon>
        <taxon>Dikarya</taxon>
        <taxon>Ascomycota</taxon>
        <taxon>Pezizomycotina</taxon>
        <taxon>Lecanoromycetes</taxon>
        <taxon>OSLEUM clade</taxon>
        <taxon>Lecanoromycetidae</taxon>
        <taxon>Lecanorales</taxon>
        <taxon>Lecanorineae</taxon>
        <taxon>Stereocaulaceae</taxon>
        <taxon>Stereocaulon</taxon>
    </lineage>
</organism>